<accession>A0A109DDM5</accession>
<reference evidence="1 2" key="1">
    <citation type="journal article" date="2016" name="Microbiology (Mosc.)">
        <title>Comparison of Lactobacillus crispatus isolates from Lactobacillus-dominated vaginal microbiomes with isolates from microbiomes containing bacterial vaginosis-associated bacteria.</title>
        <authorList>
            <person name="Abdelmaksoud A.A."/>
            <person name="Koparde V.N."/>
            <person name="Sheth N.U."/>
            <person name="Serrano M.G."/>
            <person name="Glascock A.L."/>
            <person name="Fettweis J.M."/>
            <person name="Strauss Iii J.F."/>
            <person name="Buck G.A."/>
            <person name="Jefferson K.K."/>
        </authorList>
    </citation>
    <scope>NUCLEOTIDE SEQUENCE [LARGE SCALE GENOMIC DNA]</scope>
    <source>
        <strain evidence="1 2">VMC3</strain>
    </source>
</reference>
<dbReference type="RefSeq" id="WP_060462232.1">
    <property type="nucleotide sequence ID" value="NZ_AP025162.1"/>
</dbReference>
<dbReference type="AlphaFoldDB" id="A0A109DDM5"/>
<evidence type="ECO:0000313" key="1">
    <source>
        <dbReference type="EMBL" id="KWU03505.1"/>
    </source>
</evidence>
<dbReference type="PATRIC" id="fig|47770.28.peg.883"/>
<proteinExistence type="predicted"/>
<organism evidence="1 2">
    <name type="scientific">Lactobacillus crispatus</name>
    <dbReference type="NCBI Taxonomy" id="47770"/>
    <lineage>
        <taxon>Bacteria</taxon>
        <taxon>Bacillati</taxon>
        <taxon>Bacillota</taxon>
        <taxon>Bacilli</taxon>
        <taxon>Lactobacillales</taxon>
        <taxon>Lactobacillaceae</taxon>
        <taxon>Lactobacillus</taxon>
    </lineage>
</organism>
<dbReference type="Proteomes" id="UP000067598">
    <property type="component" value="Unassembled WGS sequence"/>
</dbReference>
<sequence>MKISYYDGEGNKISSYFSHTLRDMKTIKDYHVKKEINSNIPRDYEIYSNFAYPTGFEKENMPQEIMVAVKAIQY</sequence>
<gene>
    <name evidence="1" type="ORF">AEL95_07225</name>
</gene>
<dbReference type="EMBL" id="LJGP01000025">
    <property type="protein sequence ID" value="KWU03505.1"/>
    <property type="molecule type" value="Genomic_DNA"/>
</dbReference>
<name>A0A109DDM5_9LACO</name>
<evidence type="ECO:0000313" key="2">
    <source>
        <dbReference type="Proteomes" id="UP000067598"/>
    </source>
</evidence>
<protein>
    <submittedName>
        <fullName evidence="1">Uncharacterized protein</fullName>
    </submittedName>
</protein>
<comment type="caution">
    <text evidence="1">The sequence shown here is derived from an EMBL/GenBank/DDBJ whole genome shotgun (WGS) entry which is preliminary data.</text>
</comment>